<organism evidence="1">
    <name type="scientific">viral metagenome</name>
    <dbReference type="NCBI Taxonomy" id="1070528"/>
    <lineage>
        <taxon>unclassified sequences</taxon>
        <taxon>metagenomes</taxon>
        <taxon>organismal metagenomes</taxon>
    </lineage>
</organism>
<dbReference type="AlphaFoldDB" id="A0A6H1ZRI5"/>
<name>A0A6H1ZRI5_9ZZZZ</name>
<proteinExistence type="predicted"/>
<protein>
    <submittedName>
        <fullName evidence="1">Uncharacterized protein</fullName>
    </submittedName>
</protein>
<dbReference type="EMBL" id="MT144172">
    <property type="protein sequence ID" value="QJA50072.1"/>
    <property type="molecule type" value="Genomic_DNA"/>
</dbReference>
<gene>
    <name evidence="1" type="ORF">TM448A01600_0003</name>
</gene>
<sequence>MTDIKKELMLNRVAKISLGSIIMRLEDEIIEESRIYDINDLFNKLVEKWIDYIHKN</sequence>
<evidence type="ECO:0000313" key="1">
    <source>
        <dbReference type="EMBL" id="QJA50072.1"/>
    </source>
</evidence>
<accession>A0A6H1ZRI5</accession>
<reference evidence="1" key="1">
    <citation type="submission" date="2020-03" db="EMBL/GenBank/DDBJ databases">
        <title>The deep terrestrial virosphere.</title>
        <authorList>
            <person name="Holmfeldt K."/>
            <person name="Nilsson E."/>
            <person name="Simone D."/>
            <person name="Lopez-Fernandez M."/>
            <person name="Wu X."/>
            <person name="de Brujin I."/>
            <person name="Lundin D."/>
            <person name="Andersson A."/>
            <person name="Bertilsson S."/>
            <person name="Dopson M."/>
        </authorList>
    </citation>
    <scope>NUCLEOTIDE SEQUENCE</scope>
    <source>
        <strain evidence="1">TM448A01600</strain>
    </source>
</reference>